<dbReference type="EMBL" id="BCMM01000038">
    <property type="protein sequence ID" value="GAQ66170.1"/>
    <property type="molecule type" value="Genomic_DNA"/>
</dbReference>
<name>A0A117EFW1_STRSC</name>
<sequence>MSGMSDVNGVSGMGGMSGMSEVSGTGGPGDTGGVRVSRRARAVAPFYAMEFAKQAAALTAQGHDVVKLSLGEPDFGAPPAVVAAMREVMDGRPMTYTAALGLPALREAVAGFYGDRHGVEVDPGRVVVTAGASAALVLATAALVDPGDQVLIGDPSYPCNRQIVESFGAEVTLVPTTAASRFQLDAAAVRAHWTDRTRGVMVATPSNPTGTSVPADELAALCDLARERGAWRLVDEIYLDLGDHDERGRPPRSALSYDPGAVVINSFSKYFGMTGWRLGWCVVPEALVPALERLAQNYFLCASAPAQHAALACFTPESLAVCEARRVEFGERRALVLDGLERIGLPVPVPPDGAFYVYFDVGGTGLTSWEFCERALREAHVALTPGRDFGTHTADTHVRLSYAASADELREGITRLGKFLTTLR</sequence>
<dbReference type="Pfam" id="PF00155">
    <property type="entry name" value="Aminotran_1_2"/>
    <property type="match status" value="1"/>
</dbReference>
<dbReference type="GO" id="GO:0030170">
    <property type="term" value="F:pyridoxal phosphate binding"/>
    <property type="evidence" value="ECO:0007669"/>
    <property type="project" value="InterPro"/>
</dbReference>
<gene>
    <name evidence="9" type="primary">aspC_2</name>
    <name evidence="9" type="ORF">SsS58_06600</name>
</gene>
<evidence type="ECO:0000256" key="1">
    <source>
        <dbReference type="ARBA" id="ARBA00001933"/>
    </source>
</evidence>
<dbReference type="InterPro" id="IPR015421">
    <property type="entry name" value="PyrdxlP-dep_Trfase_major"/>
</dbReference>
<dbReference type="PANTHER" id="PTHR46383">
    <property type="entry name" value="ASPARTATE AMINOTRANSFERASE"/>
    <property type="match status" value="1"/>
</dbReference>
<proteinExistence type="inferred from homology"/>
<evidence type="ECO:0000313" key="9">
    <source>
        <dbReference type="EMBL" id="GAQ66170.1"/>
    </source>
</evidence>
<dbReference type="SUPFAM" id="SSF53383">
    <property type="entry name" value="PLP-dependent transferases"/>
    <property type="match status" value="1"/>
</dbReference>
<dbReference type="GO" id="GO:0006520">
    <property type="term" value="P:amino acid metabolic process"/>
    <property type="evidence" value="ECO:0007669"/>
    <property type="project" value="InterPro"/>
</dbReference>
<dbReference type="Proteomes" id="UP000067448">
    <property type="component" value="Unassembled WGS sequence"/>
</dbReference>
<dbReference type="EC" id="2.6.1.-" evidence="6"/>
<dbReference type="CDD" id="cd00609">
    <property type="entry name" value="AAT_like"/>
    <property type="match status" value="1"/>
</dbReference>
<dbReference type="InterPro" id="IPR015424">
    <property type="entry name" value="PyrdxlP-dep_Trfase"/>
</dbReference>
<reference evidence="10" key="1">
    <citation type="submission" date="2015-11" db="EMBL/GenBank/DDBJ databases">
        <authorList>
            <consortium name="Cross-ministerial Strategic Innovation Promotion Program (SIP) consortium"/>
            <person name="Tomihama T."/>
            <person name="Ikenaga M."/>
            <person name="Sakai M."/>
            <person name="Okubo T."/>
            <person name="Ikeda S."/>
        </authorList>
    </citation>
    <scope>NUCLEOTIDE SEQUENCE [LARGE SCALE GENOMIC DNA]</scope>
    <source>
        <strain evidence="10">S58</strain>
    </source>
</reference>
<evidence type="ECO:0000313" key="10">
    <source>
        <dbReference type="Proteomes" id="UP000067448"/>
    </source>
</evidence>
<dbReference type="InterPro" id="IPR004839">
    <property type="entry name" value="Aminotransferase_I/II_large"/>
</dbReference>
<dbReference type="InterPro" id="IPR004838">
    <property type="entry name" value="NHTrfase_class1_PyrdxlP-BS"/>
</dbReference>
<evidence type="ECO:0000256" key="6">
    <source>
        <dbReference type="RuleBase" id="RU000481"/>
    </source>
</evidence>
<feature type="region of interest" description="Disordered" evidence="7">
    <location>
        <begin position="14"/>
        <end position="34"/>
    </location>
</feature>
<reference evidence="9 10" key="2">
    <citation type="journal article" date="2016" name="Genome Announc.">
        <title>Draft Genome Sequences of Streptomyces scabiei S58, Streptomyces turgidiscabies T45, and Streptomyces acidiscabies a10, the Pathogens of Potato Common Scab, Isolated in Japan.</title>
        <authorList>
            <person name="Tomihama T."/>
            <person name="Nishi Y."/>
            <person name="Sakai M."/>
            <person name="Ikenaga M."/>
            <person name="Okubo T."/>
            <person name="Ikeda S."/>
        </authorList>
    </citation>
    <scope>NUCLEOTIDE SEQUENCE [LARGE SCALE GENOMIC DNA]</scope>
    <source>
        <strain evidence="9 10">S58</strain>
    </source>
</reference>
<organism evidence="9 10">
    <name type="scientific">Streptomyces scabiei</name>
    <dbReference type="NCBI Taxonomy" id="1930"/>
    <lineage>
        <taxon>Bacteria</taxon>
        <taxon>Bacillati</taxon>
        <taxon>Actinomycetota</taxon>
        <taxon>Actinomycetes</taxon>
        <taxon>Kitasatosporales</taxon>
        <taxon>Streptomycetaceae</taxon>
        <taxon>Streptomyces</taxon>
    </lineage>
</organism>
<keyword evidence="4 6" id="KW-0808">Transferase</keyword>
<dbReference type="PANTHER" id="PTHR46383:SF2">
    <property type="entry name" value="AMINOTRANSFERASE"/>
    <property type="match status" value="1"/>
</dbReference>
<evidence type="ECO:0000256" key="4">
    <source>
        <dbReference type="ARBA" id="ARBA00022679"/>
    </source>
</evidence>
<accession>A0A117EFW1</accession>
<dbReference type="NCBIfam" id="NF005601">
    <property type="entry name" value="PRK07337.1"/>
    <property type="match status" value="1"/>
</dbReference>
<feature type="domain" description="Aminotransferase class I/classII large" evidence="8">
    <location>
        <begin position="64"/>
        <end position="416"/>
    </location>
</feature>
<dbReference type="AlphaFoldDB" id="A0A117EFW1"/>
<comment type="cofactor">
    <cofactor evidence="1 6">
        <name>pyridoxal 5'-phosphate</name>
        <dbReference type="ChEBI" id="CHEBI:597326"/>
    </cofactor>
</comment>
<dbReference type="Gene3D" id="3.40.640.10">
    <property type="entry name" value="Type I PLP-dependent aspartate aminotransferase-like (Major domain)"/>
    <property type="match status" value="1"/>
</dbReference>
<protein>
    <recommendedName>
        <fullName evidence="6">Aminotransferase</fullName>
        <ecNumber evidence="6">2.6.1.-</ecNumber>
    </recommendedName>
</protein>
<reference evidence="10" key="3">
    <citation type="submission" date="2016-02" db="EMBL/GenBank/DDBJ databases">
        <title>Draft genome of pathogenic Streptomyces sp. in Japan.</title>
        <authorList>
            <person name="Tomihama T."/>
            <person name="Ikenaga M."/>
            <person name="Sakai M."/>
            <person name="Okubo T."/>
            <person name="Ikeda S."/>
        </authorList>
    </citation>
    <scope>NUCLEOTIDE SEQUENCE [LARGE SCALE GENOMIC DNA]</scope>
    <source>
        <strain evidence="10">S58</strain>
    </source>
</reference>
<dbReference type="PROSITE" id="PS00105">
    <property type="entry name" value="AA_TRANSFER_CLASS_1"/>
    <property type="match status" value="1"/>
</dbReference>
<evidence type="ECO:0000256" key="2">
    <source>
        <dbReference type="ARBA" id="ARBA00007441"/>
    </source>
</evidence>
<dbReference type="InterPro" id="IPR050596">
    <property type="entry name" value="AspAT/PAT-like"/>
</dbReference>
<dbReference type="GO" id="GO:0008483">
    <property type="term" value="F:transaminase activity"/>
    <property type="evidence" value="ECO:0007669"/>
    <property type="project" value="UniProtKB-KW"/>
</dbReference>
<comment type="caution">
    <text evidence="9">The sequence shown here is derived from an EMBL/GenBank/DDBJ whole genome shotgun (WGS) entry which is preliminary data.</text>
</comment>
<keyword evidence="5" id="KW-0663">Pyridoxal phosphate</keyword>
<evidence type="ECO:0000256" key="3">
    <source>
        <dbReference type="ARBA" id="ARBA00022576"/>
    </source>
</evidence>
<evidence type="ECO:0000256" key="5">
    <source>
        <dbReference type="ARBA" id="ARBA00022898"/>
    </source>
</evidence>
<keyword evidence="3 6" id="KW-0032">Aminotransferase</keyword>
<evidence type="ECO:0000256" key="7">
    <source>
        <dbReference type="SAM" id="MobiDB-lite"/>
    </source>
</evidence>
<evidence type="ECO:0000259" key="8">
    <source>
        <dbReference type="Pfam" id="PF00155"/>
    </source>
</evidence>
<comment type="similarity">
    <text evidence="2 6">Belongs to the class-I pyridoxal-phosphate-dependent aminotransferase family.</text>
</comment>